<dbReference type="InterPro" id="IPR002020">
    <property type="entry name" value="Citrate_synthase"/>
</dbReference>
<reference evidence="7" key="1">
    <citation type="journal article" date="2019" name="Int. J. Syst. Evol. Microbiol.">
        <title>The Global Catalogue of Microorganisms (GCM) 10K type strain sequencing project: providing services to taxonomists for standard genome sequencing and annotation.</title>
        <authorList>
            <consortium name="The Broad Institute Genomics Platform"/>
            <consortium name="The Broad Institute Genome Sequencing Center for Infectious Disease"/>
            <person name="Wu L."/>
            <person name="Ma J."/>
        </authorList>
    </citation>
    <scope>NUCLEOTIDE SEQUENCE [LARGE SCALE GENOMIC DNA]</scope>
    <source>
        <strain evidence="7">KCTC 52677</strain>
    </source>
</reference>
<protein>
    <recommendedName>
        <fullName evidence="3">citrate synthase (unknown stereospecificity)</fullName>
        <ecNumber evidence="3">2.3.3.16</ecNumber>
    </recommendedName>
</protein>
<proteinExistence type="inferred from homology"/>
<dbReference type="Proteomes" id="UP001595377">
    <property type="component" value="Unassembled WGS sequence"/>
</dbReference>
<dbReference type="EMBL" id="JBHRSP010000023">
    <property type="protein sequence ID" value="MFC3074332.1"/>
    <property type="molecule type" value="Genomic_DNA"/>
</dbReference>
<evidence type="ECO:0000256" key="1">
    <source>
        <dbReference type="ARBA" id="ARBA00004751"/>
    </source>
</evidence>
<gene>
    <name evidence="6" type="ORF">ACFOHH_14570</name>
</gene>
<keyword evidence="4" id="KW-0808">Transferase</keyword>
<keyword evidence="6" id="KW-0456">Lyase</keyword>
<dbReference type="EC" id="2.3.3.16" evidence="3"/>
<evidence type="ECO:0000256" key="3">
    <source>
        <dbReference type="ARBA" id="ARBA00012972"/>
    </source>
</evidence>
<dbReference type="InterPro" id="IPR036969">
    <property type="entry name" value="Citrate_synthase_sf"/>
</dbReference>
<dbReference type="PANTHER" id="PTHR11739">
    <property type="entry name" value="CITRATE SYNTHASE"/>
    <property type="match status" value="1"/>
</dbReference>
<name>A0ABV7DJA0_9HYPH</name>
<feature type="region of interest" description="Disordered" evidence="5">
    <location>
        <begin position="283"/>
        <end position="306"/>
    </location>
</feature>
<dbReference type="Gene3D" id="1.10.230.10">
    <property type="entry name" value="Cytochrome P450-Terp, domain 2"/>
    <property type="match status" value="1"/>
</dbReference>
<accession>A0ABV7DJA0</accession>
<comment type="pathway">
    <text evidence="1">Carbohydrate metabolism; tricarboxylic acid cycle; isocitrate from oxaloacetate: step 1/2.</text>
</comment>
<dbReference type="NCBIfam" id="NF004864">
    <property type="entry name" value="PRK06224.1-1"/>
    <property type="match status" value="1"/>
</dbReference>
<dbReference type="PANTHER" id="PTHR11739:SF4">
    <property type="entry name" value="CITRATE SYNTHASE, PEROXISOMAL"/>
    <property type="match status" value="1"/>
</dbReference>
<dbReference type="GO" id="GO:0008816">
    <property type="term" value="F:citryl-CoA lyase activity"/>
    <property type="evidence" value="ECO:0007669"/>
    <property type="project" value="UniProtKB-EC"/>
</dbReference>
<dbReference type="RefSeq" id="WP_257315295.1">
    <property type="nucleotide sequence ID" value="NZ_JANFDG010000011.1"/>
</dbReference>
<dbReference type="Pfam" id="PF00285">
    <property type="entry name" value="Citrate_synt"/>
    <property type="match status" value="1"/>
</dbReference>
<dbReference type="InterPro" id="IPR016142">
    <property type="entry name" value="Citrate_synth-like_lrg_a-sub"/>
</dbReference>
<evidence type="ECO:0000256" key="2">
    <source>
        <dbReference type="ARBA" id="ARBA00010566"/>
    </source>
</evidence>
<dbReference type="Gene3D" id="1.10.580.10">
    <property type="entry name" value="Citrate Synthase, domain 1"/>
    <property type="match status" value="2"/>
</dbReference>
<comment type="caution">
    <text evidence="6">The sequence shown here is derived from an EMBL/GenBank/DDBJ whole genome shotgun (WGS) entry which is preliminary data.</text>
</comment>
<evidence type="ECO:0000313" key="6">
    <source>
        <dbReference type="EMBL" id="MFC3074332.1"/>
    </source>
</evidence>
<dbReference type="CDD" id="cd06100">
    <property type="entry name" value="CCL_ACL-C"/>
    <property type="match status" value="1"/>
</dbReference>
<evidence type="ECO:0000256" key="5">
    <source>
        <dbReference type="SAM" id="MobiDB-lite"/>
    </source>
</evidence>
<sequence>MTAKVSAGQPEAPRDDRGAAAIAEWWRSSITDIAPDQIRIRGYPIQDLVGTITFPAMVWLMTRGELPSPQQARLLETVLVAGVDHGPLAPSLSIARMAATCGVGLNNAMASGVNVLGDVHGGAGEQCMELLGDIVRDPDFASDASRVAAAHVEAFRAANGRYLPGFGHRYHRTDPRSVRIGALLEEAIGQGIVTGDALKAARAVEAVLAGKGRAVPLNIDGITAVVLLELGFPAALGRGLFILSRSVGICAHAWEQMQEGGRIKGPVPKEFTYAYQGPALRSVPQAWTGGSTAGKPNDADQLPDQD</sequence>
<evidence type="ECO:0000313" key="7">
    <source>
        <dbReference type="Proteomes" id="UP001595377"/>
    </source>
</evidence>
<dbReference type="SUPFAM" id="SSF48256">
    <property type="entry name" value="Citrate synthase"/>
    <property type="match status" value="1"/>
</dbReference>
<dbReference type="InterPro" id="IPR016143">
    <property type="entry name" value="Citrate_synth-like_sm_a-sub"/>
</dbReference>
<organism evidence="6 7">
    <name type="scientific">Shinella pollutisoli</name>
    <dbReference type="NCBI Taxonomy" id="2250594"/>
    <lineage>
        <taxon>Bacteria</taxon>
        <taxon>Pseudomonadati</taxon>
        <taxon>Pseudomonadota</taxon>
        <taxon>Alphaproteobacteria</taxon>
        <taxon>Hyphomicrobiales</taxon>
        <taxon>Rhizobiaceae</taxon>
        <taxon>Shinella</taxon>
    </lineage>
</organism>
<comment type="similarity">
    <text evidence="2">Belongs to the citrate synthase family.</text>
</comment>
<evidence type="ECO:0000256" key="4">
    <source>
        <dbReference type="ARBA" id="ARBA00022679"/>
    </source>
</evidence>
<keyword evidence="7" id="KW-1185">Reference proteome</keyword>